<evidence type="ECO:0000313" key="10">
    <source>
        <dbReference type="Proteomes" id="UP000188929"/>
    </source>
</evidence>
<feature type="transmembrane region" description="Helical" evidence="8">
    <location>
        <begin position="6"/>
        <end position="24"/>
    </location>
</feature>
<dbReference type="Proteomes" id="UP000188929">
    <property type="component" value="Unassembled WGS sequence"/>
</dbReference>
<name>A0A1V2I5M4_9ACTN</name>
<keyword evidence="5 8" id="KW-0812">Transmembrane</keyword>
<organism evidence="9 10">
    <name type="scientific">Pseudofrankia asymbiotica</name>
    <dbReference type="NCBI Taxonomy" id="1834516"/>
    <lineage>
        <taxon>Bacteria</taxon>
        <taxon>Bacillati</taxon>
        <taxon>Actinomycetota</taxon>
        <taxon>Actinomycetes</taxon>
        <taxon>Frankiales</taxon>
        <taxon>Frankiaceae</taxon>
        <taxon>Pseudofrankia</taxon>
    </lineage>
</organism>
<dbReference type="InterPro" id="IPR007208">
    <property type="entry name" value="MrpF/PhaF-like"/>
</dbReference>
<feature type="transmembrane region" description="Helical" evidence="8">
    <location>
        <begin position="58"/>
        <end position="81"/>
    </location>
</feature>
<dbReference type="GO" id="GO:0015385">
    <property type="term" value="F:sodium:proton antiporter activity"/>
    <property type="evidence" value="ECO:0007669"/>
    <property type="project" value="TreeGrafter"/>
</dbReference>
<sequence length="98" mass="10185">MQVVYTITLGMVTAAGLLTLVRVVRGPTELDRVVALDVLVVLILTAVTVEVARLDEGFNLALLGSVALLGFLGAATAARLVELRGLPGPGPRRPGPDQ</sequence>
<keyword evidence="3" id="KW-0813">Transport</keyword>
<accession>A0A1V2I5M4</accession>
<keyword evidence="6 8" id="KW-1133">Transmembrane helix</keyword>
<comment type="caution">
    <text evidence="9">The sequence shown here is derived from an EMBL/GenBank/DDBJ whole genome shotgun (WGS) entry which is preliminary data.</text>
</comment>
<protein>
    <submittedName>
        <fullName evidence="9">Sodium:proton antiporter</fullName>
    </submittedName>
</protein>
<keyword evidence="7 8" id="KW-0472">Membrane</keyword>
<evidence type="ECO:0000256" key="3">
    <source>
        <dbReference type="ARBA" id="ARBA00022448"/>
    </source>
</evidence>
<evidence type="ECO:0000256" key="5">
    <source>
        <dbReference type="ARBA" id="ARBA00022692"/>
    </source>
</evidence>
<dbReference type="Pfam" id="PF04066">
    <property type="entry name" value="MrpF_PhaF"/>
    <property type="match status" value="1"/>
</dbReference>
<keyword evidence="4" id="KW-1003">Cell membrane</keyword>
<dbReference type="PANTHER" id="PTHR34702">
    <property type="entry name" value="NA(+)/H(+) ANTIPORTER SUBUNIT F1"/>
    <property type="match status" value="1"/>
</dbReference>
<dbReference type="RefSeq" id="WP_076819484.1">
    <property type="nucleotide sequence ID" value="NZ_MOMC01000050.1"/>
</dbReference>
<evidence type="ECO:0000256" key="1">
    <source>
        <dbReference type="ARBA" id="ARBA00004651"/>
    </source>
</evidence>
<comment type="subcellular location">
    <subcellularLocation>
        <location evidence="1">Cell membrane</location>
        <topology evidence="1">Multi-pass membrane protein</topology>
    </subcellularLocation>
</comment>
<evidence type="ECO:0000313" key="9">
    <source>
        <dbReference type="EMBL" id="ONH26558.1"/>
    </source>
</evidence>
<evidence type="ECO:0000256" key="8">
    <source>
        <dbReference type="SAM" id="Phobius"/>
    </source>
</evidence>
<keyword evidence="10" id="KW-1185">Reference proteome</keyword>
<evidence type="ECO:0000256" key="4">
    <source>
        <dbReference type="ARBA" id="ARBA00022475"/>
    </source>
</evidence>
<dbReference type="STRING" id="1834516.BL253_24175"/>
<dbReference type="GO" id="GO:0005886">
    <property type="term" value="C:plasma membrane"/>
    <property type="evidence" value="ECO:0007669"/>
    <property type="project" value="UniProtKB-SubCell"/>
</dbReference>
<evidence type="ECO:0000256" key="6">
    <source>
        <dbReference type="ARBA" id="ARBA00022989"/>
    </source>
</evidence>
<reference evidence="10" key="1">
    <citation type="submission" date="2016-10" db="EMBL/GenBank/DDBJ databases">
        <title>Frankia sp. NRRL B-16386 Genome sequencing.</title>
        <authorList>
            <person name="Ghodhbane-Gtari F."/>
            <person name="Swanson E."/>
            <person name="Gueddou A."/>
            <person name="Hezbri K."/>
            <person name="Ktari K."/>
            <person name="Nouioui I."/>
            <person name="Morris K."/>
            <person name="Simpson S."/>
            <person name="Abebe-Akele F."/>
            <person name="Thomas K."/>
            <person name="Gtari M."/>
            <person name="Tisa L.S."/>
        </authorList>
    </citation>
    <scope>NUCLEOTIDE SEQUENCE [LARGE SCALE GENOMIC DNA]</scope>
    <source>
        <strain evidence="10">NRRL B-16386</strain>
    </source>
</reference>
<dbReference type="PANTHER" id="PTHR34702:SF1">
    <property type="entry name" value="NA(+)_H(+) ANTIPORTER SUBUNIT F"/>
    <property type="match status" value="1"/>
</dbReference>
<evidence type="ECO:0000256" key="7">
    <source>
        <dbReference type="ARBA" id="ARBA00023136"/>
    </source>
</evidence>
<feature type="transmembrane region" description="Helical" evidence="8">
    <location>
        <begin position="33"/>
        <end position="52"/>
    </location>
</feature>
<dbReference type="EMBL" id="MOMC01000050">
    <property type="protein sequence ID" value="ONH26558.1"/>
    <property type="molecule type" value="Genomic_DNA"/>
</dbReference>
<gene>
    <name evidence="9" type="ORF">BL253_24175</name>
</gene>
<comment type="similarity">
    <text evidence="2">Belongs to the CPA3 antiporters (TC 2.A.63) subunit F family.</text>
</comment>
<dbReference type="AlphaFoldDB" id="A0A1V2I5M4"/>
<proteinExistence type="inferred from homology"/>
<evidence type="ECO:0000256" key="2">
    <source>
        <dbReference type="ARBA" id="ARBA00009212"/>
    </source>
</evidence>